<dbReference type="InterPro" id="IPR050266">
    <property type="entry name" value="AB_hydrolase_sf"/>
</dbReference>
<dbReference type="SUPFAM" id="SSF53474">
    <property type="entry name" value="alpha/beta-Hydrolases"/>
    <property type="match status" value="1"/>
</dbReference>
<dbReference type="EMBL" id="KB007966">
    <property type="protein sequence ID" value="ELR17979.1"/>
    <property type="molecule type" value="Genomic_DNA"/>
</dbReference>
<evidence type="ECO:0000313" key="4">
    <source>
        <dbReference type="EMBL" id="ELR17979.1"/>
    </source>
</evidence>
<evidence type="ECO:0000313" key="5">
    <source>
        <dbReference type="Proteomes" id="UP000011083"/>
    </source>
</evidence>
<comment type="similarity">
    <text evidence="1">Belongs to the AB hydrolase superfamily.</text>
</comment>
<dbReference type="InterPro" id="IPR029058">
    <property type="entry name" value="AB_hydrolase_fold"/>
</dbReference>
<dbReference type="RefSeq" id="XP_004339996.1">
    <property type="nucleotide sequence ID" value="XM_004339948.1"/>
</dbReference>
<feature type="domain" description="AB hydrolase-1" evidence="3">
    <location>
        <begin position="29"/>
        <end position="282"/>
    </location>
</feature>
<evidence type="ECO:0000256" key="1">
    <source>
        <dbReference type="ARBA" id="ARBA00008645"/>
    </source>
</evidence>
<dbReference type="STRING" id="1257118.L8GXI6"/>
<protein>
    <submittedName>
        <fullName evidence="4">Hydrolase, alpha/beta fold domain containing protein</fullName>
    </submittedName>
</protein>
<dbReference type="Proteomes" id="UP000011083">
    <property type="component" value="Unassembled WGS sequence"/>
</dbReference>
<dbReference type="GeneID" id="14918671"/>
<organism evidence="4 5">
    <name type="scientific">Acanthamoeba castellanii (strain ATCC 30010 / Neff)</name>
    <dbReference type="NCBI Taxonomy" id="1257118"/>
    <lineage>
        <taxon>Eukaryota</taxon>
        <taxon>Amoebozoa</taxon>
        <taxon>Discosea</taxon>
        <taxon>Longamoebia</taxon>
        <taxon>Centramoebida</taxon>
        <taxon>Acanthamoebidae</taxon>
        <taxon>Acanthamoeba</taxon>
    </lineage>
</organism>
<keyword evidence="5" id="KW-1185">Reference proteome</keyword>
<dbReference type="GO" id="GO:0016787">
    <property type="term" value="F:hydrolase activity"/>
    <property type="evidence" value="ECO:0007669"/>
    <property type="project" value="UniProtKB-KW"/>
</dbReference>
<proteinExistence type="inferred from homology"/>
<accession>L8GXI6</accession>
<dbReference type="Gene3D" id="3.40.50.1820">
    <property type="entry name" value="alpha/beta hydrolase"/>
    <property type="match status" value="1"/>
</dbReference>
<name>L8GXI6_ACACF</name>
<dbReference type="PANTHER" id="PTHR43798:SF14">
    <property type="entry name" value="SERINE HYDROLASE-LIKE PROTEIN DDB_G0286239"/>
    <property type="match status" value="1"/>
</dbReference>
<evidence type="ECO:0000256" key="2">
    <source>
        <dbReference type="ARBA" id="ARBA00022801"/>
    </source>
</evidence>
<gene>
    <name evidence="4" type="ORF">ACA1_208600</name>
</gene>
<dbReference type="PANTHER" id="PTHR43798">
    <property type="entry name" value="MONOACYLGLYCEROL LIPASE"/>
    <property type="match status" value="1"/>
</dbReference>
<sequence length="303" mass="33449">MTEIAHTSSFSDLVLAGKVWGREDAPHRVLAVHGWMDNAATWDHLAPLLVAAADVRLVAIDLPGHGQSEHRSGKGPYNFLEYIPDIISFADGLGWDSFSLMGHSLGAGLTSIIAGLYASRVKHLIVVEGLGPWTNPKKSNFVDDFNKAMFTNKMVHSRPPPVYADLDAAVDRWCESQPQMKRESVVKLVTRSIKQVENGVVFSQDRSLRCSSLLRMNEEQVTECLERIACPIVVVLGDQGFLFTDYEPLFKQLYPIRKKAVAKQVVREIVVPGGHHPHLDNPEPVVREIAALFASPSPAAAKQ</sequence>
<reference evidence="4 5" key="1">
    <citation type="journal article" date="2013" name="Genome Biol.">
        <title>Genome of Acanthamoeba castellanii highlights extensive lateral gene transfer and early evolution of tyrosine kinase signaling.</title>
        <authorList>
            <person name="Clarke M."/>
            <person name="Lohan A.J."/>
            <person name="Liu B."/>
            <person name="Lagkouvardos I."/>
            <person name="Roy S."/>
            <person name="Zafar N."/>
            <person name="Bertelli C."/>
            <person name="Schilde C."/>
            <person name="Kianianmomeni A."/>
            <person name="Burglin T.R."/>
            <person name="Frech C."/>
            <person name="Turcotte B."/>
            <person name="Kopec K.O."/>
            <person name="Synnott J.M."/>
            <person name="Choo C."/>
            <person name="Paponov I."/>
            <person name="Finkler A."/>
            <person name="Soon Heng Tan C."/>
            <person name="Hutchins A.P."/>
            <person name="Weinmeier T."/>
            <person name="Rattei T."/>
            <person name="Chu J.S."/>
            <person name="Gimenez G."/>
            <person name="Irimia M."/>
            <person name="Rigden D.J."/>
            <person name="Fitzpatrick D.A."/>
            <person name="Lorenzo-Morales J."/>
            <person name="Bateman A."/>
            <person name="Chiu C.H."/>
            <person name="Tang P."/>
            <person name="Hegemann P."/>
            <person name="Fromm H."/>
            <person name="Raoult D."/>
            <person name="Greub G."/>
            <person name="Miranda-Saavedra D."/>
            <person name="Chen N."/>
            <person name="Nash P."/>
            <person name="Ginger M.L."/>
            <person name="Horn M."/>
            <person name="Schaap P."/>
            <person name="Caler L."/>
            <person name="Loftus B."/>
        </authorList>
    </citation>
    <scope>NUCLEOTIDE SEQUENCE [LARGE SCALE GENOMIC DNA]</scope>
    <source>
        <strain evidence="4 5">Neff</strain>
    </source>
</reference>
<dbReference type="VEuPathDB" id="AmoebaDB:ACA1_208600"/>
<dbReference type="AlphaFoldDB" id="L8GXI6"/>
<dbReference type="PRINTS" id="PR00111">
    <property type="entry name" value="ABHYDROLASE"/>
</dbReference>
<keyword evidence="2 4" id="KW-0378">Hydrolase</keyword>
<dbReference type="InterPro" id="IPR000073">
    <property type="entry name" value="AB_hydrolase_1"/>
</dbReference>
<evidence type="ECO:0000259" key="3">
    <source>
        <dbReference type="Pfam" id="PF00561"/>
    </source>
</evidence>
<dbReference type="OrthoDB" id="190201at2759"/>
<dbReference type="GO" id="GO:0016020">
    <property type="term" value="C:membrane"/>
    <property type="evidence" value="ECO:0007669"/>
    <property type="project" value="TreeGrafter"/>
</dbReference>
<dbReference type="KEGG" id="acan:ACA1_208600"/>
<dbReference type="OMA" id="HGWMDVS"/>
<dbReference type="Pfam" id="PF00561">
    <property type="entry name" value="Abhydrolase_1"/>
    <property type="match status" value="1"/>
</dbReference>